<keyword evidence="3" id="KW-1185">Reference proteome</keyword>
<sequence>MATVFGGLTWSDGTPCWSPISVGGLKVKNSGLQLVSKHIKYESPDTKYEYGCDE</sequence>
<gene>
    <name evidence="1" type="ordered locus">MTR_4g064220</name>
</gene>
<reference evidence="1 3" key="1">
    <citation type="journal article" date="2011" name="Nature">
        <title>The Medicago genome provides insight into the evolution of rhizobial symbioses.</title>
        <authorList>
            <person name="Young N.D."/>
            <person name="Debelle F."/>
            <person name="Oldroyd G.E."/>
            <person name="Geurts R."/>
            <person name="Cannon S.B."/>
            <person name="Udvardi M.K."/>
            <person name="Benedito V.A."/>
            <person name="Mayer K.F."/>
            <person name="Gouzy J."/>
            <person name="Schoof H."/>
            <person name="Van de Peer Y."/>
            <person name="Proost S."/>
            <person name="Cook D.R."/>
            <person name="Meyers B.C."/>
            <person name="Spannagl M."/>
            <person name="Cheung F."/>
            <person name="De Mita S."/>
            <person name="Krishnakumar V."/>
            <person name="Gundlach H."/>
            <person name="Zhou S."/>
            <person name="Mudge J."/>
            <person name="Bharti A.K."/>
            <person name="Murray J.D."/>
            <person name="Naoumkina M.A."/>
            <person name="Rosen B."/>
            <person name="Silverstein K.A."/>
            <person name="Tang H."/>
            <person name="Rombauts S."/>
            <person name="Zhao P.X."/>
            <person name="Zhou P."/>
            <person name="Barbe V."/>
            <person name="Bardou P."/>
            <person name="Bechner M."/>
            <person name="Bellec A."/>
            <person name="Berger A."/>
            <person name="Berges H."/>
            <person name="Bidwell S."/>
            <person name="Bisseling T."/>
            <person name="Choisne N."/>
            <person name="Couloux A."/>
            <person name="Denny R."/>
            <person name="Deshpande S."/>
            <person name="Dai X."/>
            <person name="Doyle J.J."/>
            <person name="Dudez A.M."/>
            <person name="Farmer A.D."/>
            <person name="Fouteau S."/>
            <person name="Franken C."/>
            <person name="Gibelin C."/>
            <person name="Gish J."/>
            <person name="Goldstein S."/>
            <person name="Gonzalez A.J."/>
            <person name="Green P.J."/>
            <person name="Hallab A."/>
            <person name="Hartog M."/>
            <person name="Hua A."/>
            <person name="Humphray S.J."/>
            <person name="Jeong D.H."/>
            <person name="Jing Y."/>
            <person name="Jocker A."/>
            <person name="Kenton S.M."/>
            <person name="Kim D.J."/>
            <person name="Klee K."/>
            <person name="Lai H."/>
            <person name="Lang C."/>
            <person name="Lin S."/>
            <person name="Macmil S.L."/>
            <person name="Magdelenat G."/>
            <person name="Matthews L."/>
            <person name="McCorrison J."/>
            <person name="Monaghan E.L."/>
            <person name="Mun J.H."/>
            <person name="Najar F.Z."/>
            <person name="Nicholson C."/>
            <person name="Noirot C."/>
            <person name="O'Bleness M."/>
            <person name="Paule C.R."/>
            <person name="Poulain J."/>
            <person name="Prion F."/>
            <person name="Qin B."/>
            <person name="Qu C."/>
            <person name="Retzel E.F."/>
            <person name="Riddle C."/>
            <person name="Sallet E."/>
            <person name="Samain S."/>
            <person name="Samson N."/>
            <person name="Sanders I."/>
            <person name="Saurat O."/>
            <person name="Scarpelli C."/>
            <person name="Schiex T."/>
            <person name="Segurens B."/>
            <person name="Severin A.J."/>
            <person name="Sherrier D.J."/>
            <person name="Shi R."/>
            <person name="Sims S."/>
            <person name="Singer S.R."/>
            <person name="Sinharoy S."/>
            <person name="Sterck L."/>
            <person name="Viollet A."/>
            <person name="Wang B.B."/>
            <person name="Wang K."/>
            <person name="Wang M."/>
            <person name="Wang X."/>
            <person name="Warfsmann J."/>
            <person name="Weissenbach J."/>
            <person name="White D.D."/>
            <person name="White J.D."/>
            <person name="Wiley G.B."/>
            <person name="Wincker P."/>
            <person name="Xing Y."/>
            <person name="Yang L."/>
            <person name="Yao Z."/>
            <person name="Ying F."/>
            <person name="Zhai J."/>
            <person name="Zhou L."/>
            <person name="Zuber A."/>
            <person name="Denarie J."/>
            <person name="Dixon R.A."/>
            <person name="May G.D."/>
            <person name="Schwartz D.C."/>
            <person name="Rogers J."/>
            <person name="Quetier F."/>
            <person name="Town C.D."/>
            <person name="Roe B.A."/>
        </authorList>
    </citation>
    <scope>NUCLEOTIDE SEQUENCE [LARGE SCALE GENOMIC DNA]</scope>
    <source>
        <strain evidence="1">A17</strain>
        <strain evidence="2 3">cv. Jemalong A17</strain>
    </source>
</reference>
<evidence type="ECO:0000313" key="2">
    <source>
        <dbReference type="EnsemblPlants" id="AES88872"/>
    </source>
</evidence>
<dbReference type="Proteomes" id="UP000002051">
    <property type="component" value="Chromosome 4"/>
</dbReference>
<reference evidence="2" key="3">
    <citation type="submission" date="2015-04" db="UniProtKB">
        <authorList>
            <consortium name="EnsemblPlants"/>
        </authorList>
    </citation>
    <scope>IDENTIFICATION</scope>
    <source>
        <strain evidence="2">cv. Jemalong A17</strain>
    </source>
</reference>
<accession>G7JUU2</accession>
<dbReference type="EnsemblPlants" id="AES88872">
    <property type="protein sequence ID" value="AES88872"/>
    <property type="gene ID" value="MTR_4g064220"/>
</dbReference>
<evidence type="ECO:0000313" key="3">
    <source>
        <dbReference type="Proteomes" id="UP000002051"/>
    </source>
</evidence>
<evidence type="ECO:0000313" key="1">
    <source>
        <dbReference type="EMBL" id="AES88872.1"/>
    </source>
</evidence>
<dbReference type="PaxDb" id="3880-AES88872"/>
<dbReference type="AlphaFoldDB" id="G7JUU2"/>
<protein>
    <submittedName>
        <fullName evidence="1 2">Uncharacterized protein</fullName>
    </submittedName>
</protein>
<dbReference type="HOGENOM" id="CLU_3053392_0_0_1"/>
<organism evidence="1 3">
    <name type="scientific">Medicago truncatula</name>
    <name type="common">Barrel medic</name>
    <name type="synonym">Medicago tribuloides</name>
    <dbReference type="NCBI Taxonomy" id="3880"/>
    <lineage>
        <taxon>Eukaryota</taxon>
        <taxon>Viridiplantae</taxon>
        <taxon>Streptophyta</taxon>
        <taxon>Embryophyta</taxon>
        <taxon>Tracheophyta</taxon>
        <taxon>Spermatophyta</taxon>
        <taxon>Magnoliopsida</taxon>
        <taxon>eudicotyledons</taxon>
        <taxon>Gunneridae</taxon>
        <taxon>Pentapetalae</taxon>
        <taxon>rosids</taxon>
        <taxon>fabids</taxon>
        <taxon>Fabales</taxon>
        <taxon>Fabaceae</taxon>
        <taxon>Papilionoideae</taxon>
        <taxon>50 kb inversion clade</taxon>
        <taxon>NPAAA clade</taxon>
        <taxon>Hologalegina</taxon>
        <taxon>IRL clade</taxon>
        <taxon>Trifolieae</taxon>
        <taxon>Medicago</taxon>
    </lineage>
</organism>
<proteinExistence type="predicted"/>
<reference evidence="1 3" key="2">
    <citation type="journal article" date="2014" name="BMC Genomics">
        <title>An improved genome release (version Mt4.0) for the model legume Medicago truncatula.</title>
        <authorList>
            <person name="Tang H."/>
            <person name="Krishnakumar V."/>
            <person name="Bidwell S."/>
            <person name="Rosen B."/>
            <person name="Chan A."/>
            <person name="Zhou S."/>
            <person name="Gentzbittel L."/>
            <person name="Childs K.L."/>
            <person name="Yandell M."/>
            <person name="Gundlach H."/>
            <person name="Mayer K.F."/>
            <person name="Schwartz D.C."/>
            <person name="Town C.D."/>
        </authorList>
    </citation>
    <scope>GENOME REANNOTATION</scope>
    <source>
        <strain evidence="2 3">cv. Jemalong A17</strain>
    </source>
</reference>
<name>G7JUU2_MEDTR</name>
<dbReference type="EMBL" id="CM001220">
    <property type="protein sequence ID" value="AES88872.1"/>
    <property type="molecule type" value="Genomic_DNA"/>
</dbReference>